<accession>A0A9D2HHH7</accession>
<comment type="caution">
    <text evidence="1">The sequence shown here is derived from an EMBL/GenBank/DDBJ whole genome shotgun (WGS) entry which is preliminary data.</text>
</comment>
<evidence type="ECO:0000313" key="1">
    <source>
        <dbReference type="EMBL" id="HJA70574.1"/>
    </source>
</evidence>
<gene>
    <name evidence="1" type="ORF">IAA07_03205</name>
</gene>
<proteinExistence type="predicted"/>
<sequence length="103" mass="12001">MIDLTGCIAIPLLKKSAFTGSYKGMRYRLKKETAPCGDQEEENDEKKEQEVIRAVIWPEPFSFASTPDEKKEQADFPFDKEGLQKAIQWLNEKYEEGTRLNYY</sequence>
<organism evidence="1 2">
    <name type="scientific">Candidatus Lachnoclostridium stercoravium</name>
    <dbReference type="NCBI Taxonomy" id="2838633"/>
    <lineage>
        <taxon>Bacteria</taxon>
        <taxon>Bacillati</taxon>
        <taxon>Bacillota</taxon>
        <taxon>Clostridia</taxon>
        <taxon>Lachnospirales</taxon>
        <taxon>Lachnospiraceae</taxon>
    </lineage>
</organism>
<reference evidence="1" key="1">
    <citation type="journal article" date="2021" name="PeerJ">
        <title>Extensive microbial diversity within the chicken gut microbiome revealed by metagenomics and culture.</title>
        <authorList>
            <person name="Gilroy R."/>
            <person name="Ravi A."/>
            <person name="Getino M."/>
            <person name="Pursley I."/>
            <person name="Horton D.L."/>
            <person name="Alikhan N.F."/>
            <person name="Baker D."/>
            <person name="Gharbi K."/>
            <person name="Hall N."/>
            <person name="Watson M."/>
            <person name="Adriaenssens E.M."/>
            <person name="Foster-Nyarko E."/>
            <person name="Jarju S."/>
            <person name="Secka A."/>
            <person name="Antonio M."/>
            <person name="Oren A."/>
            <person name="Chaudhuri R.R."/>
            <person name="La Ragione R."/>
            <person name="Hildebrand F."/>
            <person name="Pallen M.J."/>
        </authorList>
    </citation>
    <scope>NUCLEOTIDE SEQUENCE</scope>
    <source>
        <strain evidence="1">CHK178-16964</strain>
    </source>
</reference>
<dbReference type="Proteomes" id="UP000823900">
    <property type="component" value="Unassembled WGS sequence"/>
</dbReference>
<dbReference type="AlphaFoldDB" id="A0A9D2HHH7"/>
<dbReference type="EMBL" id="DWZA01000028">
    <property type="protein sequence ID" value="HJA70574.1"/>
    <property type="molecule type" value="Genomic_DNA"/>
</dbReference>
<evidence type="ECO:0008006" key="3">
    <source>
        <dbReference type="Google" id="ProtNLM"/>
    </source>
</evidence>
<protein>
    <recommendedName>
        <fullName evidence="3">GNAT family acetyltransferase</fullName>
    </recommendedName>
</protein>
<reference evidence="1" key="2">
    <citation type="submission" date="2021-04" db="EMBL/GenBank/DDBJ databases">
        <authorList>
            <person name="Gilroy R."/>
        </authorList>
    </citation>
    <scope>NUCLEOTIDE SEQUENCE</scope>
    <source>
        <strain evidence="1">CHK178-16964</strain>
    </source>
</reference>
<name>A0A9D2HHH7_9FIRM</name>
<evidence type="ECO:0000313" key="2">
    <source>
        <dbReference type="Proteomes" id="UP000823900"/>
    </source>
</evidence>